<evidence type="ECO:0000256" key="5">
    <source>
        <dbReference type="ARBA" id="ARBA00022475"/>
    </source>
</evidence>
<evidence type="ECO:0000256" key="8">
    <source>
        <dbReference type="ARBA" id="ARBA00023053"/>
    </source>
</evidence>
<dbReference type="OrthoDB" id="9809206at2"/>
<feature type="transmembrane region" description="Helical" evidence="12">
    <location>
        <begin position="197"/>
        <end position="220"/>
    </location>
</feature>
<comment type="similarity">
    <text evidence="2">Belongs to the monovalent cation:proton antiporter 1 (CPA1) transporter (TC 2.A.36) family.</text>
</comment>
<dbReference type="InterPro" id="IPR018422">
    <property type="entry name" value="Cation/H_exchanger_CPA1"/>
</dbReference>
<keyword evidence="3" id="KW-0813">Transport</keyword>
<evidence type="ECO:0000256" key="10">
    <source>
        <dbReference type="ARBA" id="ARBA00023136"/>
    </source>
</evidence>
<protein>
    <submittedName>
        <fullName evidence="14">Sodium/proton antiporter (CPA1 family)</fullName>
    </submittedName>
</protein>
<feature type="transmembrane region" description="Helical" evidence="12">
    <location>
        <begin position="380"/>
        <end position="404"/>
    </location>
</feature>
<comment type="subcellular location">
    <subcellularLocation>
        <location evidence="1">Cell membrane</location>
        <topology evidence="1">Multi-pass membrane protein</topology>
    </subcellularLocation>
</comment>
<keyword evidence="6 12" id="KW-0812">Transmembrane</keyword>
<keyword evidence="7 12" id="KW-1133">Transmembrane helix</keyword>
<dbReference type="RefSeq" id="WP_125484499.1">
    <property type="nucleotide sequence ID" value="NZ_RSDW01000001.1"/>
</dbReference>
<dbReference type="PANTHER" id="PTHR10110:SF195">
    <property type="entry name" value="NA(+)_H(+) ANTIPORTER NHAS2"/>
    <property type="match status" value="1"/>
</dbReference>
<feature type="transmembrane region" description="Helical" evidence="12">
    <location>
        <begin position="99"/>
        <end position="122"/>
    </location>
</feature>
<evidence type="ECO:0000256" key="1">
    <source>
        <dbReference type="ARBA" id="ARBA00004651"/>
    </source>
</evidence>
<feature type="transmembrane region" description="Helical" evidence="12">
    <location>
        <begin position="352"/>
        <end position="374"/>
    </location>
</feature>
<gene>
    <name evidence="14" type="ORF">EDE15_1300</name>
</gene>
<dbReference type="GO" id="GO:0098719">
    <property type="term" value="P:sodium ion import across plasma membrane"/>
    <property type="evidence" value="ECO:0007669"/>
    <property type="project" value="TreeGrafter"/>
</dbReference>
<sequence>MTTLQLLSILISIAALFGWISARWLKLPTTIGTMLLTVLCSLALITIGAYTPGLQLWAFRLVQQINFEALILHGMLSLLLFAGAFLLDIEHLFHERLSIAVLSVAGTVLSTIAVAALMYWALPLLGLPATWLECLFFGALISPTDPIAVLEMLRRVGMPKYIQAQLAGESLFNDGVAAVIFLTLLDAYRGATPSAGSLALSLALKAGGGILLGVVAAWIISSLMRLVDAYQVDILLTLALALGGYALADTLRISAPLEAVAAAISLRRFNQRPSPMPIAHESIDHFWEVIDEVQNAVLFVLLGLEILAIPFHKLSLEAGLVAILAVNSVRLAVVALLLSLIRLFHRSHQSSLLILSWGGLRGGLSIALALSVPATQGRSWILATTYIVVVFSIVFQGGSLDVILRRRHKKLAQYS</sequence>
<accession>A0A3R9NVV4</accession>
<comment type="caution">
    <text evidence="14">The sequence shown here is derived from an EMBL/GenBank/DDBJ whole genome shotgun (WGS) entry which is preliminary data.</text>
</comment>
<evidence type="ECO:0000259" key="13">
    <source>
        <dbReference type="Pfam" id="PF00999"/>
    </source>
</evidence>
<dbReference type="GO" id="GO:0015385">
    <property type="term" value="F:sodium:proton antiporter activity"/>
    <property type="evidence" value="ECO:0007669"/>
    <property type="project" value="InterPro"/>
</dbReference>
<keyword evidence="11" id="KW-0739">Sodium transport</keyword>
<dbReference type="InterPro" id="IPR006153">
    <property type="entry name" value="Cation/H_exchanger_TM"/>
</dbReference>
<dbReference type="Gene3D" id="6.10.140.1330">
    <property type="match status" value="1"/>
</dbReference>
<dbReference type="AlphaFoldDB" id="A0A3R9NVV4"/>
<dbReference type="EMBL" id="RSDW01000001">
    <property type="protein sequence ID" value="RSL15796.1"/>
    <property type="molecule type" value="Genomic_DNA"/>
</dbReference>
<dbReference type="GO" id="GO:0005886">
    <property type="term" value="C:plasma membrane"/>
    <property type="evidence" value="ECO:0007669"/>
    <property type="project" value="UniProtKB-SubCell"/>
</dbReference>
<dbReference type="Proteomes" id="UP000269669">
    <property type="component" value="Unassembled WGS sequence"/>
</dbReference>
<keyword evidence="8" id="KW-0915">Sodium</keyword>
<keyword evidence="4" id="KW-0050">Antiport</keyword>
<keyword evidence="10 12" id="KW-0472">Membrane</keyword>
<evidence type="ECO:0000313" key="14">
    <source>
        <dbReference type="EMBL" id="RSL15796.1"/>
    </source>
</evidence>
<feature type="transmembrane region" description="Helical" evidence="12">
    <location>
        <begin position="32"/>
        <end position="50"/>
    </location>
</feature>
<keyword evidence="15" id="KW-1185">Reference proteome</keyword>
<evidence type="ECO:0000313" key="15">
    <source>
        <dbReference type="Proteomes" id="UP000269669"/>
    </source>
</evidence>
<dbReference type="GO" id="GO:0015386">
    <property type="term" value="F:potassium:proton antiporter activity"/>
    <property type="evidence" value="ECO:0007669"/>
    <property type="project" value="TreeGrafter"/>
</dbReference>
<reference evidence="14 15" key="1">
    <citation type="submission" date="2018-12" db="EMBL/GenBank/DDBJ databases">
        <title>Sequencing of bacterial isolates from soil warming experiment in Harvard Forest, Massachusetts, USA.</title>
        <authorList>
            <person name="Deangelis K."/>
        </authorList>
    </citation>
    <scope>NUCLEOTIDE SEQUENCE [LARGE SCALE GENOMIC DNA]</scope>
    <source>
        <strain evidence="14 15">EB153</strain>
    </source>
</reference>
<feature type="transmembrane region" description="Helical" evidence="12">
    <location>
        <begin position="320"/>
        <end position="340"/>
    </location>
</feature>
<name>A0A3R9NVV4_9BACT</name>
<evidence type="ECO:0000256" key="11">
    <source>
        <dbReference type="ARBA" id="ARBA00023201"/>
    </source>
</evidence>
<keyword evidence="5" id="KW-1003">Cell membrane</keyword>
<evidence type="ECO:0000256" key="6">
    <source>
        <dbReference type="ARBA" id="ARBA00022692"/>
    </source>
</evidence>
<dbReference type="Pfam" id="PF00999">
    <property type="entry name" value="Na_H_Exchanger"/>
    <property type="match status" value="1"/>
</dbReference>
<evidence type="ECO:0000256" key="7">
    <source>
        <dbReference type="ARBA" id="ARBA00022989"/>
    </source>
</evidence>
<keyword evidence="9" id="KW-0406">Ion transport</keyword>
<feature type="transmembrane region" description="Helical" evidence="12">
    <location>
        <begin position="70"/>
        <end position="87"/>
    </location>
</feature>
<dbReference type="GO" id="GO:0051453">
    <property type="term" value="P:regulation of intracellular pH"/>
    <property type="evidence" value="ECO:0007669"/>
    <property type="project" value="TreeGrafter"/>
</dbReference>
<evidence type="ECO:0000256" key="12">
    <source>
        <dbReference type="SAM" id="Phobius"/>
    </source>
</evidence>
<evidence type="ECO:0000256" key="4">
    <source>
        <dbReference type="ARBA" id="ARBA00022449"/>
    </source>
</evidence>
<feature type="transmembrane region" description="Helical" evidence="12">
    <location>
        <begin position="6"/>
        <end position="25"/>
    </location>
</feature>
<evidence type="ECO:0000256" key="3">
    <source>
        <dbReference type="ARBA" id="ARBA00022448"/>
    </source>
</evidence>
<proteinExistence type="inferred from homology"/>
<organism evidence="14 15">
    <name type="scientific">Edaphobacter aggregans</name>
    <dbReference type="NCBI Taxonomy" id="570835"/>
    <lineage>
        <taxon>Bacteria</taxon>
        <taxon>Pseudomonadati</taxon>
        <taxon>Acidobacteriota</taxon>
        <taxon>Terriglobia</taxon>
        <taxon>Terriglobales</taxon>
        <taxon>Acidobacteriaceae</taxon>
        <taxon>Edaphobacter</taxon>
    </lineage>
</organism>
<feature type="transmembrane region" description="Helical" evidence="12">
    <location>
        <begin position="171"/>
        <end position="191"/>
    </location>
</feature>
<feature type="domain" description="Cation/H+ exchanger transmembrane" evidence="13">
    <location>
        <begin position="12"/>
        <end position="405"/>
    </location>
</feature>
<feature type="transmembrane region" description="Helical" evidence="12">
    <location>
        <begin position="128"/>
        <end position="150"/>
    </location>
</feature>
<evidence type="ECO:0000256" key="2">
    <source>
        <dbReference type="ARBA" id="ARBA00007367"/>
    </source>
</evidence>
<evidence type="ECO:0000256" key="9">
    <source>
        <dbReference type="ARBA" id="ARBA00023065"/>
    </source>
</evidence>
<dbReference type="PANTHER" id="PTHR10110">
    <property type="entry name" value="SODIUM/HYDROGEN EXCHANGER"/>
    <property type="match status" value="1"/>
</dbReference>